<name>A0A5B8LM71_9SPHN</name>
<protein>
    <submittedName>
        <fullName evidence="1">Protein ImuA</fullName>
    </submittedName>
</protein>
<dbReference type="InterPro" id="IPR017026">
    <property type="entry name" value="ImuA"/>
</dbReference>
<dbReference type="Proteomes" id="UP000315673">
    <property type="component" value="Chromosome"/>
</dbReference>
<dbReference type="PIRSF" id="PIRSF034285">
    <property type="entry name" value="UCP034285"/>
    <property type="match status" value="1"/>
</dbReference>
<gene>
    <name evidence="1" type="ORF">FPZ24_12085</name>
</gene>
<dbReference type="SUPFAM" id="SSF52540">
    <property type="entry name" value="P-loop containing nucleoside triphosphate hydrolases"/>
    <property type="match status" value="1"/>
</dbReference>
<evidence type="ECO:0000313" key="1">
    <source>
        <dbReference type="EMBL" id="QDZ09186.1"/>
    </source>
</evidence>
<dbReference type="EMBL" id="CP042306">
    <property type="protein sequence ID" value="QDZ09186.1"/>
    <property type="molecule type" value="Genomic_DNA"/>
</dbReference>
<reference evidence="1 2" key="1">
    <citation type="submission" date="2019-07" db="EMBL/GenBank/DDBJ databases">
        <title>Full genome sequence of Sphingomonas sp. 4R-6-7(HKS19).</title>
        <authorList>
            <person name="Im W.-T."/>
        </authorList>
    </citation>
    <scope>NUCLEOTIDE SEQUENCE [LARGE SCALE GENOMIC DNA]</scope>
    <source>
        <strain evidence="1 2">HKS19</strain>
    </source>
</reference>
<organism evidence="1 2">
    <name type="scientific">Sphingomonas panacisoli</name>
    <dbReference type="NCBI Taxonomy" id="1813879"/>
    <lineage>
        <taxon>Bacteria</taxon>
        <taxon>Pseudomonadati</taxon>
        <taxon>Pseudomonadota</taxon>
        <taxon>Alphaproteobacteria</taxon>
        <taxon>Sphingomonadales</taxon>
        <taxon>Sphingomonadaceae</taxon>
        <taxon>Sphingomonas</taxon>
    </lineage>
</organism>
<dbReference type="OrthoDB" id="7202530at2"/>
<proteinExistence type="predicted"/>
<dbReference type="InterPro" id="IPR027417">
    <property type="entry name" value="P-loop_NTPase"/>
</dbReference>
<sequence>MAALDAPTRAGGVLPFGIDAVDRRLADGGLALGALHEMAASAPTFAEDAAATLFVTGLAARASTTAPVLWALTRFDLYAPGIEQAGLPSKQVLFAQARDDRELLAIMEDALRHGGVGAVVGEVRRADMTATRRLQLAAADSNVPVFLLRRWRKLGTCPLGEPSAASTRWRIGCAPSAPLGVPGVGRAQWTVDLVRQRNGNPFTLTLEGCDAQGRLSLPAAAADRAAGAGHRAQAA</sequence>
<accession>A0A5B8LM71</accession>
<evidence type="ECO:0000313" key="2">
    <source>
        <dbReference type="Proteomes" id="UP000315673"/>
    </source>
</evidence>
<keyword evidence="2" id="KW-1185">Reference proteome</keyword>
<dbReference type="Gene3D" id="3.40.50.300">
    <property type="entry name" value="P-loop containing nucleotide triphosphate hydrolases"/>
    <property type="match status" value="1"/>
</dbReference>
<dbReference type="KEGG" id="spai:FPZ24_12085"/>
<dbReference type="AlphaFoldDB" id="A0A5B8LM71"/>